<dbReference type="InterPro" id="IPR044144">
    <property type="entry name" value="SAF_UxaA/GarD"/>
</dbReference>
<feature type="domain" description="SAF" evidence="2">
    <location>
        <begin position="15"/>
        <end position="90"/>
    </location>
</feature>
<dbReference type="Pfam" id="PF08666">
    <property type="entry name" value="SAF"/>
    <property type="match status" value="1"/>
</dbReference>
<dbReference type="InterPro" id="IPR052172">
    <property type="entry name" value="UxaA_altronate/galactarate_dh"/>
</dbReference>
<name>A0A1I2WTD8_9FIRM</name>
<reference evidence="4" key="1">
    <citation type="submission" date="2016-10" db="EMBL/GenBank/DDBJ databases">
        <authorList>
            <person name="Varghese N."/>
            <person name="Submissions S."/>
        </authorList>
    </citation>
    <scope>NUCLEOTIDE SEQUENCE [LARGE SCALE GENOMIC DNA]</scope>
    <source>
        <strain evidence="4">DSM 17038</strain>
    </source>
</reference>
<dbReference type="InterPro" id="IPR013974">
    <property type="entry name" value="SAF"/>
</dbReference>
<dbReference type="AlphaFoldDB" id="A0A1I2WTD8"/>
<dbReference type="Gene3D" id="2.30.130.110">
    <property type="match status" value="2"/>
</dbReference>
<evidence type="ECO:0000313" key="4">
    <source>
        <dbReference type="Proteomes" id="UP000199337"/>
    </source>
</evidence>
<dbReference type="EMBL" id="FOOX01000014">
    <property type="protein sequence ID" value="SFH02861.1"/>
    <property type="molecule type" value="Genomic_DNA"/>
</dbReference>
<feature type="domain" description="SAF" evidence="2">
    <location>
        <begin position="119"/>
        <end position="196"/>
    </location>
</feature>
<evidence type="ECO:0000256" key="1">
    <source>
        <dbReference type="ARBA" id="ARBA00023239"/>
    </source>
</evidence>
<keyword evidence="4" id="KW-1185">Reference proteome</keyword>
<dbReference type="GO" id="GO:0019698">
    <property type="term" value="P:D-galacturonate catabolic process"/>
    <property type="evidence" value="ECO:0007669"/>
    <property type="project" value="TreeGrafter"/>
</dbReference>
<dbReference type="RefSeq" id="WP_165613587.1">
    <property type="nucleotide sequence ID" value="NZ_FOOX01000014.1"/>
</dbReference>
<dbReference type="STRING" id="341036.SAMN05660649_03560"/>
<dbReference type="SMART" id="SM00858">
    <property type="entry name" value="SAF"/>
    <property type="match status" value="2"/>
</dbReference>
<protein>
    <submittedName>
        <fullName evidence="3">Altronate dehydratase</fullName>
    </submittedName>
</protein>
<dbReference type="CDD" id="cd11613">
    <property type="entry name" value="SAF_AH_GD"/>
    <property type="match status" value="2"/>
</dbReference>
<evidence type="ECO:0000313" key="3">
    <source>
        <dbReference type="EMBL" id="SFH02861.1"/>
    </source>
</evidence>
<dbReference type="PANTHER" id="PTHR30536">
    <property type="entry name" value="ALTRONATE/GALACTARATE DEHYDRATASE"/>
    <property type="match status" value="1"/>
</dbReference>
<gene>
    <name evidence="3" type="ORF">SAMN05660649_03560</name>
</gene>
<accession>A0A1I2WTD8</accession>
<proteinExistence type="predicted"/>
<organism evidence="3 4">
    <name type="scientific">Desulfotruncus arcticus DSM 17038</name>
    <dbReference type="NCBI Taxonomy" id="1121424"/>
    <lineage>
        <taxon>Bacteria</taxon>
        <taxon>Bacillati</taxon>
        <taxon>Bacillota</taxon>
        <taxon>Clostridia</taxon>
        <taxon>Eubacteriales</taxon>
        <taxon>Desulfallaceae</taxon>
        <taxon>Desulfotruncus</taxon>
    </lineage>
</organism>
<evidence type="ECO:0000259" key="2">
    <source>
        <dbReference type="SMART" id="SM00858"/>
    </source>
</evidence>
<dbReference type="GO" id="GO:0016829">
    <property type="term" value="F:lyase activity"/>
    <property type="evidence" value="ECO:0007669"/>
    <property type="project" value="UniProtKB-KW"/>
</dbReference>
<sequence>MTQAGREAIILNIKDNTGTALKDLKAGAALNIAVEDKQYRIVLREDVPYGFKFALCKILKGEAVIKYGETIGRATIEINEGSIVHEHNMEGLRGRGVLQPTSKEDMSMKHKFLVHGYEDNVGVAVQDINTGENVIGVFLDTNDETTIQSNHDIPLGHKIALKPIKTGEYVFEYGETIGKAVQDINPGDLVHVHNIKSVRW</sequence>
<dbReference type="PANTHER" id="PTHR30536:SF5">
    <property type="entry name" value="ALTRONATE DEHYDRATASE"/>
    <property type="match status" value="1"/>
</dbReference>
<keyword evidence="1" id="KW-0456">Lyase</keyword>
<dbReference type="Proteomes" id="UP000199337">
    <property type="component" value="Unassembled WGS sequence"/>
</dbReference>